<sequence length="268" mass="28031">MIKFNHFTQLFIYVGERGKKNGNTTTFNGGGSCSPYDPSKRESEYIFCYSGGGATDVRLKNSTDIEGLKSRIIVAGAGGGVVLDGFIQHNNNNPTNGTGGCGGNINGGDGSHSLHGEYNASYIPATGGSQIKGGKAGVSDYENFENGDDGLFGKGGNSSPKARSVSRGGSGYFGGGGGSVSHDRHGTGAGGSSYVSGCNDCNSVSKYYSFENNNSFIGPVHYSGLSFTSIQMLSGNEKLPIFTSSNINQYDNFEQGHLGHIDYNDCTY</sequence>
<keyword evidence="14" id="KW-0675">Receptor</keyword>
<evidence type="ECO:0000256" key="11">
    <source>
        <dbReference type="ARBA" id="ARBA00023136"/>
    </source>
</evidence>
<evidence type="ECO:0000256" key="3">
    <source>
        <dbReference type="ARBA" id="ARBA00022475"/>
    </source>
</evidence>
<dbReference type="VEuPathDB" id="TrichDB:TVAGG3_1011250"/>
<keyword evidence="5" id="KW-0812">Transmembrane</keyword>
<keyword evidence="13" id="KW-1015">Disulfide bond</keyword>
<organism evidence="17 18">
    <name type="scientific">Trichomonas vaginalis (strain ATCC PRA-98 / G3)</name>
    <dbReference type="NCBI Taxonomy" id="412133"/>
    <lineage>
        <taxon>Eukaryota</taxon>
        <taxon>Metamonada</taxon>
        <taxon>Parabasalia</taxon>
        <taxon>Trichomonadida</taxon>
        <taxon>Trichomonadidae</taxon>
        <taxon>Trichomonas</taxon>
    </lineage>
</organism>
<reference evidence="17" key="1">
    <citation type="submission" date="2006-10" db="EMBL/GenBank/DDBJ databases">
        <authorList>
            <person name="Amadeo P."/>
            <person name="Zhao Q."/>
            <person name="Wortman J."/>
            <person name="Fraser-Liggett C."/>
            <person name="Carlton J."/>
        </authorList>
    </citation>
    <scope>NUCLEOTIDE SEQUENCE</scope>
    <source>
        <strain evidence="17">G3</strain>
    </source>
</reference>
<evidence type="ECO:0000256" key="10">
    <source>
        <dbReference type="ARBA" id="ARBA00022989"/>
    </source>
</evidence>
<comment type="subcellular location">
    <subcellularLocation>
        <location evidence="1">Cell membrane</location>
        <topology evidence="1">Single-pass type I membrane protein</topology>
    </subcellularLocation>
</comment>
<dbReference type="EMBL" id="DS113221">
    <property type="protein sequence ID" value="EAY18215.1"/>
    <property type="molecule type" value="Genomic_DNA"/>
</dbReference>
<evidence type="ECO:0000256" key="6">
    <source>
        <dbReference type="ARBA" id="ARBA00022729"/>
    </source>
</evidence>
<keyword evidence="6" id="KW-0732">Signal</keyword>
<feature type="domain" description="ALK/LTK-like glycine-rich" evidence="16">
    <location>
        <begin position="2"/>
        <end position="248"/>
    </location>
</feature>
<keyword evidence="3" id="KW-1003">Cell membrane</keyword>
<gene>
    <name evidence="17" type="ORF">TVAG_122810</name>
</gene>
<keyword evidence="10" id="KW-1133">Transmembrane helix</keyword>
<proteinExistence type="predicted"/>
<evidence type="ECO:0000259" key="16">
    <source>
        <dbReference type="Pfam" id="PF12810"/>
    </source>
</evidence>
<evidence type="ECO:0000256" key="9">
    <source>
        <dbReference type="ARBA" id="ARBA00022840"/>
    </source>
</evidence>
<keyword evidence="9" id="KW-0067">ATP-binding</keyword>
<evidence type="ECO:0000256" key="13">
    <source>
        <dbReference type="ARBA" id="ARBA00023157"/>
    </source>
</evidence>
<dbReference type="PROSITE" id="PS51257">
    <property type="entry name" value="PROKAR_LIPOPROTEIN"/>
    <property type="match status" value="1"/>
</dbReference>
<evidence type="ECO:0000256" key="5">
    <source>
        <dbReference type="ARBA" id="ARBA00022692"/>
    </source>
</evidence>
<dbReference type="GO" id="GO:0004714">
    <property type="term" value="F:transmembrane receptor protein tyrosine kinase activity"/>
    <property type="evidence" value="ECO:0007669"/>
    <property type="project" value="UniProtKB-EC"/>
</dbReference>
<keyword evidence="12" id="KW-0829">Tyrosine-protein kinase</keyword>
<evidence type="ECO:0000313" key="18">
    <source>
        <dbReference type="Proteomes" id="UP000001542"/>
    </source>
</evidence>
<dbReference type="InParanoid" id="A2DN38"/>
<dbReference type="GO" id="GO:0005524">
    <property type="term" value="F:ATP binding"/>
    <property type="evidence" value="ECO:0007669"/>
    <property type="project" value="UniProtKB-KW"/>
</dbReference>
<keyword evidence="4" id="KW-0808">Transferase</keyword>
<name>A2DN38_TRIV3</name>
<accession>A2DN38</accession>
<dbReference type="InterPro" id="IPR055163">
    <property type="entry name" value="ALK/LTK-like_GRD"/>
</dbReference>
<evidence type="ECO:0000256" key="4">
    <source>
        <dbReference type="ARBA" id="ARBA00022679"/>
    </source>
</evidence>
<evidence type="ECO:0000256" key="7">
    <source>
        <dbReference type="ARBA" id="ARBA00022741"/>
    </source>
</evidence>
<dbReference type="AlphaFoldDB" id="A2DN38"/>
<dbReference type="RefSeq" id="XP_001579201.1">
    <property type="nucleotide sequence ID" value="XM_001579151.1"/>
</dbReference>
<evidence type="ECO:0000256" key="15">
    <source>
        <dbReference type="ARBA" id="ARBA00023180"/>
    </source>
</evidence>
<evidence type="ECO:0000256" key="8">
    <source>
        <dbReference type="ARBA" id="ARBA00022777"/>
    </source>
</evidence>
<keyword evidence="8" id="KW-0418">Kinase</keyword>
<evidence type="ECO:0000256" key="1">
    <source>
        <dbReference type="ARBA" id="ARBA00004251"/>
    </source>
</evidence>
<keyword evidence="7" id="KW-0547">Nucleotide-binding</keyword>
<dbReference type="Proteomes" id="UP000001542">
    <property type="component" value="Unassembled WGS sequence"/>
</dbReference>
<evidence type="ECO:0000256" key="14">
    <source>
        <dbReference type="ARBA" id="ARBA00023170"/>
    </source>
</evidence>
<dbReference type="EC" id="2.7.10.1" evidence="2"/>
<evidence type="ECO:0000256" key="2">
    <source>
        <dbReference type="ARBA" id="ARBA00011902"/>
    </source>
</evidence>
<evidence type="ECO:0000313" key="17">
    <source>
        <dbReference type="EMBL" id="EAY18215.1"/>
    </source>
</evidence>
<dbReference type="KEGG" id="tva:5463721"/>
<keyword evidence="15" id="KW-0325">Glycoprotein</keyword>
<keyword evidence="18" id="KW-1185">Reference proteome</keyword>
<dbReference type="GO" id="GO:0005886">
    <property type="term" value="C:plasma membrane"/>
    <property type="evidence" value="ECO:0007669"/>
    <property type="project" value="UniProtKB-SubCell"/>
</dbReference>
<evidence type="ECO:0000256" key="12">
    <source>
        <dbReference type="ARBA" id="ARBA00023137"/>
    </source>
</evidence>
<dbReference type="VEuPathDB" id="TrichDB:TVAG_122810"/>
<dbReference type="Pfam" id="PF12810">
    <property type="entry name" value="ALK_LTK_GRD"/>
    <property type="match status" value="1"/>
</dbReference>
<keyword evidence="11" id="KW-0472">Membrane</keyword>
<protein>
    <recommendedName>
        <fullName evidence="2">receptor protein-tyrosine kinase</fullName>
        <ecNumber evidence="2">2.7.10.1</ecNumber>
    </recommendedName>
</protein>
<reference evidence="17" key="2">
    <citation type="journal article" date="2007" name="Science">
        <title>Draft genome sequence of the sexually transmitted pathogen Trichomonas vaginalis.</title>
        <authorList>
            <person name="Carlton J.M."/>
            <person name="Hirt R.P."/>
            <person name="Silva J.C."/>
            <person name="Delcher A.L."/>
            <person name="Schatz M."/>
            <person name="Zhao Q."/>
            <person name="Wortman J.R."/>
            <person name="Bidwell S.L."/>
            <person name="Alsmark U.C.M."/>
            <person name="Besteiro S."/>
            <person name="Sicheritz-Ponten T."/>
            <person name="Noel C.J."/>
            <person name="Dacks J.B."/>
            <person name="Foster P.G."/>
            <person name="Simillion C."/>
            <person name="Van de Peer Y."/>
            <person name="Miranda-Saavedra D."/>
            <person name="Barton G.J."/>
            <person name="Westrop G.D."/>
            <person name="Mueller S."/>
            <person name="Dessi D."/>
            <person name="Fiori P.L."/>
            <person name="Ren Q."/>
            <person name="Paulsen I."/>
            <person name="Zhang H."/>
            <person name="Bastida-Corcuera F.D."/>
            <person name="Simoes-Barbosa A."/>
            <person name="Brown M.T."/>
            <person name="Hayes R.D."/>
            <person name="Mukherjee M."/>
            <person name="Okumura C.Y."/>
            <person name="Schneider R."/>
            <person name="Smith A.J."/>
            <person name="Vanacova S."/>
            <person name="Villalvazo M."/>
            <person name="Haas B.J."/>
            <person name="Pertea M."/>
            <person name="Feldblyum T.V."/>
            <person name="Utterback T.R."/>
            <person name="Shu C.L."/>
            <person name="Osoegawa K."/>
            <person name="de Jong P.J."/>
            <person name="Hrdy I."/>
            <person name="Horvathova L."/>
            <person name="Zubacova Z."/>
            <person name="Dolezal P."/>
            <person name="Malik S.B."/>
            <person name="Logsdon J.M. Jr."/>
            <person name="Henze K."/>
            <person name="Gupta A."/>
            <person name="Wang C.C."/>
            <person name="Dunne R.L."/>
            <person name="Upcroft J.A."/>
            <person name="Upcroft P."/>
            <person name="White O."/>
            <person name="Salzberg S.L."/>
            <person name="Tang P."/>
            <person name="Chiu C.-H."/>
            <person name="Lee Y.-S."/>
            <person name="Embley T.M."/>
            <person name="Coombs G.H."/>
            <person name="Mottram J.C."/>
            <person name="Tachezy J."/>
            <person name="Fraser-Liggett C.M."/>
            <person name="Johnson P.J."/>
        </authorList>
    </citation>
    <scope>NUCLEOTIDE SEQUENCE [LARGE SCALE GENOMIC DNA]</scope>
    <source>
        <strain evidence="17">G3</strain>
    </source>
</reference>